<gene>
    <name evidence="1" type="ORF">PLANPX_2649</name>
</gene>
<dbReference type="Proteomes" id="UP000326837">
    <property type="component" value="Chromosome"/>
</dbReference>
<evidence type="ECO:0000313" key="1">
    <source>
        <dbReference type="EMBL" id="BBO33037.1"/>
    </source>
</evidence>
<dbReference type="AlphaFoldDB" id="A0A5K7XAP4"/>
<dbReference type="RefSeq" id="WP_152098899.1">
    <property type="nucleotide sequence ID" value="NZ_AP021861.1"/>
</dbReference>
<proteinExistence type="predicted"/>
<name>A0A5K7XAP4_9BACT</name>
<organism evidence="1 2">
    <name type="scientific">Lacipirellula parvula</name>
    <dbReference type="NCBI Taxonomy" id="2650471"/>
    <lineage>
        <taxon>Bacteria</taxon>
        <taxon>Pseudomonadati</taxon>
        <taxon>Planctomycetota</taxon>
        <taxon>Planctomycetia</taxon>
        <taxon>Pirellulales</taxon>
        <taxon>Lacipirellulaceae</taxon>
        <taxon>Lacipirellula</taxon>
    </lineage>
</organism>
<sequence length="107" mass="11423">MPSEPAVTIRNVATVGWQVLLSGDQWHTCRKEQDARYIANGVLIADSVAQGERVGEEVARELDEVASMVSRQIGECEALQLMKAAAATARGEVFEPPAANDNAAIAT</sequence>
<evidence type="ECO:0000313" key="2">
    <source>
        <dbReference type="Proteomes" id="UP000326837"/>
    </source>
</evidence>
<protein>
    <submittedName>
        <fullName evidence="1">Uncharacterized protein</fullName>
    </submittedName>
</protein>
<reference evidence="2" key="1">
    <citation type="submission" date="2019-10" db="EMBL/GenBank/DDBJ databases">
        <title>Lacipirellula parvula gen. nov., sp. nov., representing a lineage of planctomycetes widespread in freshwater anoxic habitats, and description of the family Lacipirellulaceae.</title>
        <authorList>
            <person name="Dedysh S.N."/>
            <person name="Kulichevskaya I.S."/>
            <person name="Beletsky A.V."/>
            <person name="Rakitin A.L."/>
            <person name="Mardanov A.V."/>
            <person name="Ivanova A.A."/>
            <person name="Saltykova V.X."/>
            <person name="Rijpstra W.I.C."/>
            <person name="Sinninghe Damste J.S."/>
            <person name="Ravin N.V."/>
        </authorList>
    </citation>
    <scope>NUCLEOTIDE SEQUENCE [LARGE SCALE GENOMIC DNA]</scope>
    <source>
        <strain evidence="2">PX69</strain>
    </source>
</reference>
<accession>A0A5K7XAP4</accession>
<dbReference type="EMBL" id="AP021861">
    <property type="protein sequence ID" value="BBO33037.1"/>
    <property type="molecule type" value="Genomic_DNA"/>
</dbReference>
<dbReference type="KEGG" id="lpav:PLANPX_2649"/>
<keyword evidence="2" id="KW-1185">Reference proteome</keyword>